<dbReference type="RefSeq" id="WP_118941804.1">
    <property type="nucleotide sequence ID" value="NZ_CP032125.1"/>
</dbReference>
<dbReference type="AlphaFoldDB" id="A0A347UE68"/>
<organism evidence="1 2">
    <name type="scientific">Profundibacter amoris</name>
    <dbReference type="NCBI Taxonomy" id="2171755"/>
    <lineage>
        <taxon>Bacteria</taxon>
        <taxon>Pseudomonadati</taxon>
        <taxon>Pseudomonadota</taxon>
        <taxon>Alphaproteobacteria</taxon>
        <taxon>Rhodobacterales</taxon>
        <taxon>Paracoccaceae</taxon>
        <taxon>Profundibacter</taxon>
    </lineage>
</organism>
<evidence type="ECO:0000313" key="1">
    <source>
        <dbReference type="EMBL" id="AXX97146.1"/>
    </source>
</evidence>
<keyword evidence="2" id="KW-1185">Reference proteome</keyword>
<dbReference type="OrthoDB" id="7629852at2"/>
<evidence type="ECO:0000313" key="2">
    <source>
        <dbReference type="Proteomes" id="UP000261704"/>
    </source>
</evidence>
<reference evidence="1 2" key="1">
    <citation type="submission" date="2018-09" db="EMBL/GenBank/DDBJ databases">
        <title>Profundibacter amoris BAR1 gen. nov., sp. nov., a new member of the Roseobacter clade isolated at Lokis Castle Vent Field on the Arctic Mid-Oceanic Ridge.</title>
        <authorList>
            <person name="Le Moine Bauer S."/>
            <person name="Sjoeberg A.G."/>
            <person name="L'Haridon S."/>
            <person name="Stokke R."/>
            <person name="Roalkvam I."/>
            <person name="Steen I.H."/>
            <person name="Dahle H."/>
        </authorList>
    </citation>
    <scope>NUCLEOTIDE SEQUENCE [LARGE SCALE GENOMIC DNA]</scope>
    <source>
        <strain evidence="1 2">BAR1</strain>
    </source>
</reference>
<name>A0A347UE68_9RHOB</name>
<dbReference type="Gene3D" id="3.40.30.10">
    <property type="entry name" value="Glutaredoxin"/>
    <property type="match status" value="1"/>
</dbReference>
<dbReference type="InterPro" id="IPR036249">
    <property type="entry name" value="Thioredoxin-like_sf"/>
</dbReference>
<gene>
    <name evidence="1" type="ORF">BAR1_03885</name>
</gene>
<dbReference type="KEGG" id="pamo:BAR1_03885"/>
<protein>
    <submittedName>
        <fullName evidence="1">DUF255 domain-containing protein</fullName>
    </submittedName>
</protein>
<dbReference type="SUPFAM" id="SSF52833">
    <property type="entry name" value="Thioredoxin-like"/>
    <property type="match status" value="1"/>
</dbReference>
<accession>A0A347UE68</accession>
<dbReference type="EMBL" id="CP032125">
    <property type="protein sequence ID" value="AXX97146.1"/>
    <property type="molecule type" value="Genomic_DNA"/>
</dbReference>
<proteinExistence type="predicted"/>
<dbReference type="Proteomes" id="UP000261704">
    <property type="component" value="Chromosome"/>
</dbReference>
<sequence>MKRIIFVLIAAAGLFWGNPVFIPPAAAEPLVKLPETPIRSCRRGRAKLYDECSNQKRLFAAALDRANTEGKTLLVSYGAEWCIWCHVFDAYINGEKSRFSYKFASPDAPDMFRRATLYEREKSDVSTKAAALQKFAADNFVLVHIDAQYAPRGEAVLKRTGALAHYNGGLPYIFTVDKSGRYAAHLFYNRVETRRDSTDWYRGYNRQKLIAELKRMKAAAQQ</sequence>